<feature type="domain" description="G-patch" evidence="14">
    <location>
        <begin position="327"/>
        <end position="373"/>
    </location>
</feature>
<evidence type="ECO:0000256" key="1">
    <source>
        <dbReference type="ARBA" id="ARBA00004123"/>
    </source>
</evidence>
<evidence type="ECO:0000256" key="12">
    <source>
        <dbReference type="SAM" id="MobiDB-lite"/>
    </source>
</evidence>
<comment type="subcellular location">
    <subcellularLocation>
        <location evidence="1">Nucleus</location>
    </subcellularLocation>
</comment>
<dbReference type="PANTHER" id="PTHR46297:SF1">
    <property type="entry name" value="ZINC FINGER CCCH-TYPE WITH G PATCH DOMAIN-CONTAINING PROTEIN"/>
    <property type="match status" value="1"/>
</dbReference>
<evidence type="ECO:0000256" key="6">
    <source>
        <dbReference type="ARBA" id="ARBA00022833"/>
    </source>
</evidence>
<feature type="domain" description="C3H1-type" evidence="13">
    <location>
        <begin position="189"/>
        <end position="217"/>
    </location>
</feature>
<protein>
    <recommendedName>
        <fullName evidence="2">Zinc finger CCCH-type with G patch domain-containing protein</fullName>
    </recommendedName>
</protein>
<sequence>MDDLKATLKSYEAQLNQVELALSHGQADPELIQLQNDMKELISLTQESLLSYEKSQLISALNNNDQKKTSFKNGKEENCLDDEMAKFYADIGDNDKNEDKCVLEIQPLSTCKDSTKNVQNFSPNEIDNLNEEFLDTIQNCDDISGTKCQAPFTTDWSGTSYHNAMIMNVIETLDNDDIQVKVLFLNPTSELMRLCPYLLDGKCRFTEESCKYSHGHTASLYDLHLFKEPDFKNFVLDSSCLAKHPDGLWHLASVVECLDDHQYTVKFLHKMLTTTLSITDIVPIDDHCDSSSDSDDDDNVILLDGVSMTAARKTIDLDKVGSWEQHTRGIGSKIMMKFGYKLGQGLGKEGEGRVEPVPVVVLPQGKSLDHCMNIKEKKQQKQEEKGRHLTASKHRSPTVFHFLNKTLGDKRKQKNKEIPKLDPVDPFGIEKKGVTSQRKKLSAHLLQNDSKIKELNGRVKKLRESVKRNQDKNPKVAKHLQEKLTEALRQLQSVQSSSKAIENHQNRSDTHRKMTKF</sequence>
<keyword evidence="8" id="KW-0238">DNA-binding</keyword>
<dbReference type="InterPro" id="IPR000571">
    <property type="entry name" value="Znf_CCCH"/>
</dbReference>
<dbReference type="Pfam" id="PF01585">
    <property type="entry name" value="G-patch"/>
    <property type="match status" value="1"/>
</dbReference>
<accession>A0A6F9DWX2</accession>
<keyword evidence="10" id="KW-0539">Nucleus</keyword>
<gene>
    <name evidence="15" type="primary">Zgpat</name>
</gene>
<dbReference type="InterPro" id="IPR000467">
    <property type="entry name" value="G_patch_dom"/>
</dbReference>
<keyword evidence="5 11" id="KW-0863">Zinc-finger</keyword>
<dbReference type="GO" id="GO:0005634">
    <property type="term" value="C:nucleus"/>
    <property type="evidence" value="ECO:0007669"/>
    <property type="project" value="UniProtKB-SubCell"/>
</dbReference>
<evidence type="ECO:0000256" key="3">
    <source>
        <dbReference type="ARBA" id="ARBA00022491"/>
    </source>
</evidence>
<evidence type="ECO:0000259" key="14">
    <source>
        <dbReference type="PROSITE" id="PS50174"/>
    </source>
</evidence>
<evidence type="ECO:0000256" key="9">
    <source>
        <dbReference type="ARBA" id="ARBA00023163"/>
    </source>
</evidence>
<evidence type="ECO:0000256" key="2">
    <source>
        <dbReference type="ARBA" id="ARBA00022414"/>
    </source>
</evidence>
<dbReference type="SUPFAM" id="SSF63748">
    <property type="entry name" value="Tudor/PWWP/MBT"/>
    <property type="match status" value="1"/>
</dbReference>
<dbReference type="GO" id="GO:0008270">
    <property type="term" value="F:zinc ion binding"/>
    <property type="evidence" value="ECO:0007669"/>
    <property type="project" value="UniProtKB-KW"/>
</dbReference>
<feature type="zinc finger region" description="C3H1-type" evidence="11">
    <location>
        <begin position="189"/>
        <end position="217"/>
    </location>
</feature>
<proteinExistence type="evidence at transcript level"/>
<keyword evidence="9" id="KW-0804">Transcription</keyword>
<dbReference type="PROSITE" id="PS50103">
    <property type="entry name" value="ZF_C3H1"/>
    <property type="match status" value="1"/>
</dbReference>
<keyword evidence="4 11" id="KW-0479">Metal-binding</keyword>
<evidence type="ECO:0000256" key="7">
    <source>
        <dbReference type="ARBA" id="ARBA00023015"/>
    </source>
</evidence>
<dbReference type="CDD" id="cd20384">
    <property type="entry name" value="Tudor_ZGPAT"/>
    <property type="match status" value="1"/>
</dbReference>
<dbReference type="GO" id="GO:0001227">
    <property type="term" value="F:DNA-binding transcription repressor activity, RNA polymerase II-specific"/>
    <property type="evidence" value="ECO:0007669"/>
    <property type="project" value="TreeGrafter"/>
</dbReference>
<evidence type="ECO:0000256" key="10">
    <source>
        <dbReference type="ARBA" id="ARBA00023242"/>
    </source>
</evidence>
<evidence type="ECO:0000256" key="4">
    <source>
        <dbReference type="ARBA" id="ARBA00022723"/>
    </source>
</evidence>
<evidence type="ECO:0000313" key="15">
    <source>
        <dbReference type="EMBL" id="CAB3267944.1"/>
    </source>
</evidence>
<evidence type="ECO:0000259" key="13">
    <source>
        <dbReference type="PROSITE" id="PS50103"/>
    </source>
</evidence>
<keyword evidence="3" id="KW-0678">Repressor</keyword>
<feature type="region of interest" description="Disordered" evidence="12">
    <location>
        <begin position="490"/>
        <end position="517"/>
    </location>
</feature>
<dbReference type="SMART" id="SM00443">
    <property type="entry name" value="G_patch"/>
    <property type="match status" value="1"/>
</dbReference>
<dbReference type="EMBL" id="LR792082">
    <property type="protein sequence ID" value="CAB3267944.1"/>
    <property type="molecule type" value="mRNA"/>
</dbReference>
<organism evidence="15">
    <name type="scientific">Phallusia mammillata</name>
    <dbReference type="NCBI Taxonomy" id="59560"/>
    <lineage>
        <taxon>Eukaryota</taxon>
        <taxon>Metazoa</taxon>
        <taxon>Chordata</taxon>
        <taxon>Tunicata</taxon>
        <taxon>Ascidiacea</taxon>
        <taxon>Phlebobranchia</taxon>
        <taxon>Ascidiidae</taxon>
        <taxon>Phallusia</taxon>
    </lineage>
</organism>
<keyword evidence="7" id="KW-0805">Transcription regulation</keyword>
<dbReference type="Gene3D" id="2.30.30.140">
    <property type="match status" value="1"/>
</dbReference>
<feature type="compositionally biased region" description="Polar residues" evidence="12">
    <location>
        <begin position="490"/>
        <end position="500"/>
    </location>
</feature>
<dbReference type="Gene3D" id="2.30.30.1190">
    <property type="match status" value="1"/>
</dbReference>
<reference evidence="15" key="1">
    <citation type="submission" date="2020-04" db="EMBL/GenBank/DDBJ databases">
        <authorList>
            <person name="Neveu A P."/>
        </authorList>
    </citation>
    <scope>NUCLEOTIDE SEQUENCE</scope>
    <source>
        <tissue evidence="15">Whole embryo</tissue>
    </source>
</reference>
<dbReference type="PANTHER" id="PTHR46297">
    <property type="entry name" value="ZINC FINGER CCCH-TYPE WITH G PATCH DOMAIN-CONTAINING PROTEIN"/>
    <property type="match status" value="1"/>
</dbReference>
<evidence type="ECO:0000256" key="8">
    <source>
        <dbReference type="ARBA" id="ARBA00023125"/>
    </source>
</evidence>
<evidence type="ECO:0000256" key="5">
    <source>
        <dbReference type="ARBA" id="ARBA00022771"/>
    </source>
</evidence>
<feature type="compositionally biased region" description="Basic and acidic residues" evidence="12">
    <location>
        <begin position="501"/>
        <end position="517"/>
    </location>
</feature>
<dbReference type="PROSITE" id="PS50174">
    <property type="entry name" value="G_PATCH"/>
    <property type="match status" value="1"/>
</dbReference>
<dbReference type="GO" id="GO:0000978">
    <property type="term" value="F:RNA polymerase II cis-regulatory region sequence-specific DNA binding"/>
    <property type="evidence" value="ECO:0007669"/>
    <property type="project" value="TreeGrafter"/>
</dbReference>
<name>A0A6F9DWX2_9ASCI</name>
<evidence type="ECO:0000256" key="11">
    <source>
        <dbReference type="PROSITE-ProRule" id="PRU00723"/>
    </source>
</evidence>
<keyword evidence="6 11" id="KW-0862">Zinc</keyword>
<dbReference type="AlphaFoldDB" id="A0A6F9DWX2"/>